<protein>
    <recommendedName>
        <fullName evidence="3">DUF2188 domain-containing protein</fullName>
    </recommendedName>
</protein>
<dbReference type="EMBL" id="BAAANJ010000028">
    <property type="protein sequence ID" value="GAA1821474.1"/>
    <property type="molecule type" value="Genomic_DNA"/>
</dbReference>
<evidence type="ECO:0000313" key="1">
    <source>
        <dbReference type="EMBL" id="GAA1821474.1"/>
    </source>
</evidence>
<evidence type="ECO:0008006" key="3">
    <source>
        <dbReference type="Google" id="ProtNLM"/>
    </source>
</evidence>
<reference evidence="1 2" key="1">
    <citation type="journal article" date="2019" name="Int. J. Syst. Evol. Microbiol.">
        <title>The Global Catalogue of Microorganisms (GCM) 10K type strain sequencing project: providing services to taxonomists for standard genome sequencing and annotation.</title>
        <authorList>
            <consortium name="The Broad Institute Genomics Platform"/>
            <consortium name="The Broad Institute Genome Sequencing Center for Infectious Disease"/>
            <person name="Wu L."/>
            <person name="Ma J."/>
        </authorList>
    </citation>
    <scope>NUCLEOTIDE SEQUENCE [LARGE SCALE GENOMIC DNA]</scope>
    <source>
        <strain evidence="1 2">JCM 14322</strain>
    </source>
</reference>
<gene>
    <name evidence="1" type="ORF">GCM10009749_35290</name>
</gene>
<dbReference type="RefSeq" id="WP_344298042.1">
    <property type="nucleotide sequence ID" value="NZ_BAAANJ010000028.1"/>
</dbReference>
<sequence>MSDDAVNDESRPESWVVEVETKGEVGYLTSTISSTWRASYGAVLDIRKADRFSGQQRAERVAARAADRFDSAVARPLERGD</sequence>
<accession>A0ABN2MD93</accession>
<name>A0ABN2MD93_9MICO</name>
<keyword evidence="2" id="KW-1185">Reference proteome</keyword>
<organism evidence="1 2">
    <name type="scientific">Agromyces neolithicus</name>
    <dbReference type="NCBI Taxonomy" id="269420"/>
    <lineage>
        <taxon>Bacteria</taxon>
        <taxon>Bacillati</taxon>
        <taxon>Actinomycetota</taxon>
        <taxon>Actinomycetes</taxon>
        <taxon>Micrococcales</taxon>
        <taxon>Microbacteriaceae</taxon>
        <taxon>Agromyces</taxon>
    </lineage>
</organism>
<evidence type="ECO:0000313" key="2">
    <source>
        <dbReference type="Proteomes" id="UP001500002"/>
    </source>
</evidence>
<proteinExistence type="predicted"/>
<dbReference type="Proteomes" id="UP001500002">
    <property type="component" value="Unassembled WGS sequence"/>
</dbReference>
<comment type="caution">
    <text evidence="1">The sequence shown here is derived from an EMBL/GenBank/DDBJ whole genome shotgun (WGS) entry which is preliminary data.</text>
</comment>